<dbReference type="SUPFAM" id="SSF52413">
    <property type="entry name" value="UDP-glucose/GDP-mannose dehydrogenase C-terminal domain"/>
    <property type="match status" value="1"/>
</dbReference>
<evidence type="ECO:0000256" key="6">
    <source>
        <dbReference type="ARBA" id="ARBA00023027"/>
    </source>
</evidence>
<sequence>MKIAIVGTGYVGLVSGTCFAEMGVDVTCVDIDANKINNLIKGIIPIYEPGLEDMVLRNVKAERLHFTTNLTSVLNDIQVVFSAVGTPPDADGSADLQYVLEVARTIGQNMQQYILLVTKSTVPVGTASLVRQTIQTELDKRGVSIDFDVASNPEFLKEGDAIKDFMSPDRVVVGVESEKAKELITKLYRPFLLNNFRVIFMDILSAEMTKYAANAMLATRISFMNDMANLCELVGADINMVRKGIGTDQRIGGKFLYAGCGYGGSCFPKDVKALIQTADKNGYDLRVLKAVENVNAYQKQVLFHKLEKHFKSDLAGKTIAIWGLSFKPNTDDMREAPSLVLIEKLLQAGCKVRAFDPVAMHEAKQIVHSKMADLIQTDSSKIYFANDIYDAVLDADALMLVTEWKEFRMPSWGVVKKSMKGVLVLDGRNIYDKSEMQEFGFTYEPIG</sequence>
<dbReference type="PIRSF" id="PIRSF000124">
    <property type="entry name" value="UDPglc_GDPman_dh"/>
    <property type="match status" value="1"/>
</dbReference>
<evidence type="ECO:0000256" key="11">
    <source>
        <dbReference type="PIRSR" id="PIRSR500134-2"/>
    </source>
</evidence>
<dbReference type="UniPathway" id="UPA00038">
    <property type="reaction ID" value="UER00491"/>
</dbReference>
<dbReference type="HOGENOM" id="CLU_023810_1_2_10"/>
<evidence type="ECO:0000256" key="4">
    <source>
        <dbReference type="ARBA" id="ARBA00015132"/>
    </source>
</evidence>
<dbReference type="OrthoDB" id="9803238at2"/>
<feature type="binding site" evidence="12">
    <location>
        <position position="269"/>
    </location>
    <ligand>
        <name>NAD(+)</name>
        <dbReference type="ChEBI" id="CHEBI:57540"/>
    </ligand>
</feature>
<dbReference type="EMBL" id="CP002345">
    <property type="protein sequence ID" value="ADQ78409.1"/>
    <property type="molecule type" value="Genomic_DNA"/>
</dbReference>
<organism evidence="14 15">
    <name type="scientific">Paludibacter propionicigenes (strain DSM 17365 / JCM 13257 / WB4)</name>
    <dbReference type="NCBI Taxonomy" id="694427"/>
    <lineage>
        <taxon>Bacteria</taxon>
        <taxon>Pseudomonadati</taxon>
        <taxon>Bacteroidota</taxon>
        <taxon>Bacteroidia</taxon>
        <taxon>Bacteroidales</taxon>
        <taxon>Paludibacteraceae</taxon>
        <taxon>Paludibacter</taxon>
    </lineage>
</organism>
<dbReference type="FunFam" id="1.20.5.100:FF:000001">
    <property type="entry name" value="UDP-glucose 6-dehydrogenase"/>
    <property type="match status" value="1"/>
</dbReference>
<dbReference type="SUPFAM" id="SSF51735">
    <property type="entry name" value="NAD(P)-binding Rossmann-fold domains"/>
    <property type="match status" value="1"/>
</dbReference>
<dbReference type="Proteomes" id="UP000008718">
    <property type="component" value="Chromosome"/>
</dbReference>
<evidence type="ECO:0000256" key="7">
    <source>
        <dbReference type="ARBA" id="ARBA00047473"/>
    </source>
</evidence>
<gene>
    <name evidence="14" type="ordered locus">Palpr_0247</name>
</gene>
<dbReference type="InterPro" id="IPR014027">
    <property type="entry name" value="UDP-Glc/GDP-Man_DH_C"/>
</dbReference>
<proteinExistence type="inferred from homology"/>
<keyword evidence="6 9" id="KW-0520">NAD</keyword>
<evidence type="ECO:0000256" key="2">
    <source>
        <dbReference type="ARBA" id="ARBA00006601"/>
    </source>
</evidence>
<dbReference type="PANTHER" id="PTHR43750">
    <property type="entry name" value="UDP-GLUCOSE 6-DEHYDROGENASE TUAD"/>
    <property type="match status" value="1"/>
</dbReference>
<feature type="binding site" evidence="11">
    <location>
        <begin position="255"/>
        <end position="259"/>
    </location>
    <ligand>
        <name>substrate</name>
    </ligand>
</feature>
<dbReference type="STRING" id="694427.Palpr_0247"/>
<evidence type="ECO:0000256" key="10">
    <source>
        <dbReference type="PIRSR" id="PIRSR500134-1"/>
    </source>
</evidence>
<feature type="binding site" evidence="12">
    <location>
        <position position="334"/>
    </location>
    <ligand>
        <name>NAD(+)</name>
        <dbReference type="ChEBI" id="CHEBI:57540"/>
    </ligand>
</feature>
<keyword evidence="15" id="KW-1185">Reference proteome</keyword>
<dbReference type="Gene3D" id="3.40.50.720">
    <property type="entry name" value="NAD(P)-binding Rossmann-like Domain"/>
    <property type="match status" value="2"/>
</dbReference>
<dbReference type="InterPro" id="IPR008927">
    <property type="entry name" value="6-PGluconate_DH-like_C_sf"/>
</dbReference>
<dbReference type="GO" id="GO:0006065">
    <property type="term" value="P:UDP-glucuronate biosynthetic process"/>
    <property type="evidence" value="ECO:0007669"/>
    <property type="project" value="UniProtKB-UniPathway"/>
</dbReference>
<comment type="function">
    <text evidence="8">Catalyzes the conversion of UDP-glucose into UDP-glucuronate, one of the precursors of teichuronic acid.</text>
</comment>
<evidence type="ECO:0000256" key="5">
    <source>
        <dbReference type="ARBA" id="ARBA00023002"/>
    </source>
</evidence>
<accession>E4T128</accession>
<dbReference type="SMART" id="SM00984">
    <property type="entry name" value="UDPG_MGDP_dh_C"/>
    <property type="match status" value="1"/>
</dbReference>
<feature type="binding site" evidence="12">
    <location>
        <position position="121"/>
    </location>
    <ligand>
        <name>NAD(+)</name>
        <dbReference type="ChEBI" id="CHEBI:57540"/>
    </ligand>
</feature>
<reference evidence="14 15" key="2">
    <citation type="journal article" date="2011" name="Stand. Genomic Sci.">
        <title>Complete genome sequence of Paludibacter propionicigenes type strain (WB4).</title>
        <authorList>
            <person name="Gronow S."/>
            <person name="Munk C."/>
            <person name="Lapidus A."/>
            <person name="Nolan M."/>
            <person name="Lucas S."/>
            <person name="Hammon N."/>
            <person name="Deshpande S."/>
            <person name="Cheng J.F."/>
            <person name="Tapia R."/>
            <person name="Han C."/>
            <person name="Goodwin L."/>
            <person name="Pitluck S."/>
            <person name="Liolios K."/>
            <person name="Ivanova N."/>
            <person name="Mavromatis K."/>
            <person name="Mikhailova N."/>
            <person name="Pati A."/>
            <person name="Chen A."/>
            <person name="Palaniappan K."/>
            <person name="Land M."/>
            <person name="Hauser L."/>
            <person name="Chang Y.J."/>
            <person name="Jeffries C.D."/>
            <person name="Brambilla E."/>
            <person name="Rohde M."/>
            <person name="Goker M."/>
            <person name="Detter J.C."/>
            <person name="Woyke T."/>
            <person name="Bristow J."/>
            <person name="Eisen J.A."/>
            <person name="Markowitz V."/>
            <person name="Hugenholtz P."/>
            <person name="Kyrpides N.C."/>
            <person name="Klenk H.P."/>
        </authorList>
    </citation>
    <scope>NUCLEOTIDE SEQUENCE [LARGE SCALE GENOMIC DNA]</scope>
    <source>
        <strain evidence="15">DSM 17365 / JCM 13257 / WB4</strain>
    </source>
</reference>
<feature type="domain" description="UDP-glucose/GDP-mannose dehydrogenase C-terminal" evidence="13">
    <location>
        <begin position="320"/>
        <end position="433"/>
    </location>
</feature>
<dbReference type="AlphaFoldDB" id="E4T128"/>
<comment type="catalytic activity">
    <reaction evidence="7 9">
        <text>UDP-alpha-D-glucose + 2 NAD(+) + H2O = UDP-alpha-D-glucuronate + 2 NADH + 3 H(+)</text>
        <dbReference type="Rhea" id="RHEA:23596"/>
        <dbReference type="ChEBI" id="CHEBI:15377"/>
        <dbReference type="ChEBI" id="CHEBI:15378"/>
        <dbReference type="ChEBI" id="CHEBI:57540"/>
        <dbReference type="ChEBI" id="CHEBI:57945"/>
        <dbReference type="ChEBI" id="CHEBI:58052"/>
        <dbReference type="ChEBI" id="CHEBI:58885"/>
        <dbReference type="EC" id="1.1.1.22"/>
    </reaction>
</comment>
<dbReference type="InterPro" id="IPR001732">
    <property type="entry name" value="UDP-Glc/GDP-Man_DH_N"/>
</dbReference>
<dbReference type="InterPro" id="IPR014026">
    <property type="entry name" value="UDP-Glc/GDP-Man_DH_dimer"/>
</dbReference>
<dbReference type="GO" id="GO:0000271">
    <property type="term" value="P:polysaccharide biosynthetic process"/>
    <property type="evidence" value="ECO:0007669"/>
    <property type="project" value="InterPro"/>
</dbReference>
<evidence type="ECO:0000256" key="3">
    <source>
        <dbReference type="ARBA" id="ARBA00012954"/>
    </source>
</evidence>
<dbReference type="InterPro" id="IPR036291">
    <property type="entry name" value="NAD(P)-bd_dom_sf"/>
</dbReference>
<comment type="similarity">
    <text evidence="2 9">Belongs to the UDP-glucose/GDP-mannose dehydrogenase family.</text>
</comment>
<evidence type="ECO:0000256" key="9">
    <source>
        <dbReference type="PIRNR" id="PIRNR000124"/>
    </source>
</evidence>
<dbReference type="PIRSF" id="PIRSF500134">
    <property type="entry name" value="UDPglc_DH_bac"/>
    <property type="match status" value="1"/>
</dbReference>
<feature type="binding site" evidence="11">
    <location>
        <position position="327"/>
    </location>
    <ligand>
        <name>substrate</name>
    </ligand>
</feature>
<dbReference type="GO" id="GO:0003979">
    <property type="term" value="F:UDP-glucose 6-dehydrogenase activity"/>
    <property type="evidence" value="ECO:0007669"/>
    <property type="project" value="UniProtKB-EC"/>
</dbReference>
<feature type="binding site" evidence="11">
    <location>
        <begin position="155"/>
        <end position="158"/>
    </location>
    <ligand>
        <name>substrate</name>
    </ligand>
</feature>
<dbReference type="EC" id="1.1.1.22" evidence="3 9"/>
<feature type="binding site" evidence="11">
    <location>
        <position position="210"/>
    </location>
    <ligand>
        <name>substrate</name>
    </ligand>
</feature>
<dbReference type="RefSeq" id="WP_013443778.1">
    <property type="nucleotide sequence ID" value="NC_014734.1"/>
</dbReference>
<evidence type="ECO:0000259" key="13">
    <source>
        <dbReference type="SMART" id="SM00984"/>
    </source>
</evidence>
<keyword evidence="5 9" id="KW-0560">Oxidoreductase</keyword>
<feature type="binding site" evidence="12">
    <location>
        <position position="86"/>
    </location>
    <ligand>
        <name>NAD(+)</name>
        <dbReference type="ChEBI" id="CHEBI:57540"/>
    </ligand>
</feature>
<dbReference type="InterPro" id="IPR028357">
    <property type="entry name" value="UDPglc_DH_bac"/>
</dbReference>
<name>E4T128_PALPW</name>
<dbReference type="NCBIfam" id="TIGR03026">
    <property type="entry name" value="NDP-sugDHase"/>
    <property type="match status" value="1"/>
</dbReference>
<comment type="pathway">
    <text evidence="1">Nucleotide-sugar biosynthesis; UDP-alpha-D-glucuronate biosynthesis; UDP-alpha-D-glucuronate from UDP-alpha-D-glucose: step 1/1.</text>
</comment>
<dbReference type="KEGG" id="ppn:Palpr_0247"/>
<dbReference type="eggNOG" id="COG1004">
    <property type="taxonomic scope" value="Bacteria"/>
</dbReference>
<dbReference type="Pfam" id="PF03720">
    <property type="entry name" value="UDPG_MGDP_dh_C"/>
    <property type="match status" value="1"/>
</dbReference>
<dbReference type="Pfam" id="PF00984">
    <property type="entry name" value="UDPG_MGDP_dh"/>
    <property type="match status" value="1"/>
</dbReference>
<protein>
    <recommendedName>
        <fullName evidence="4 9">UDP-glucose 6-dehydrogenase</fullName>
        <ecNumber evidence="3 9">1.1.1.22</ecNumber>
    </recommendedName>
</protein>
<feature type="binding site" evidence="12">
    <location>
        <position position="35"/>
    </location>
    <ligand>
        <name>NAD(+)</name>
        <dbReference type="ChEBI" id="CHEBI:57540"/>
    </ligand>
</feature>
<evidence type="ECO:0000256" key="12">
    <source>
        <dbReference type="PIRSR" id="PIRSR500134-3"/>
    </source>
</evidence>
<evidence type="ECO:0000313" key="15">
    <source>
        <dbReference type="Proteomes" id="UP000008718"/>
    </source>
</evidence>
<reference key="1">
    <citation type="submission" date="2010-11" db="EMBL/GenBank/DDBJ databases">
        <title>The complete genome of Paludibacter propionicigenes DSM 17365.</title>
        <authorList>
            <consortium name="US DOE Joint Genome Institute (JGI-PGF)"/>
            <person name="Lucas S."/>
            <person name="Copeland A."/>
            <person name="Lapidus A."/>
            <person name="Bruce D."/>
            <person name="Goodwin L."/>
            <person name="Pitluck S."/>
            <person name="Kyrpides N."/>
            <person name="Mavromatis K."/>
            <person name="Ivanova N."/>
            <person name="Munk A.C."/>
            <person name="Brettin T."/>
            <person name="Detter J.C."/>
            <person name="Han C."/>
            <person name="Tapia R."/>
            <person name="Land M."/>
            <person name="Hauser L."/>
            <person name="Markowitz V."/>
            <person name="Cheng J.-F."/>
            <person name="Hugenholtz P."/>
            <person name="Woyke T."/>
            <person name="Wu D."/>
            <person name="Gronow S."/>
            <person name="Wellnitz S."/>
            <person name="Brambilla E."/>
            <person name="Klenk H.-P."/>
            <person name="Eisen J.A."/>
        </authorList>
    </citation>
    <scope>NUCLEOTIDE SEQUENCE</scope>
    <source>
        <strain>WB4</strain>
    </source>
</reference>
<evidence type="ECO:0000256" key="1">
    <source>
        <dbReference type="ARBA" id="ARBA00004701"/>
    </source>
</evidence>
<feature type="binding site" evidence="12">
    <location>
        <position position="158"/>
    </location>
    <ligand>
        <name>NAD(+)</name>
        <dbReference type="ChEBI" id="CHEBI:57540"/>
    </ligand>
</feature>
<dbReference type="GO" id="GO:0051287">
    <property type="term" value="F:NAD binding"/>
    <property type="evidence" value="ECO:0007669"/>
    <property type="project" value="InterPro"/>
</dbReference>
<dbReference type="SUPFAM" id="SSF48179">
    <property type="entry name" value="6-phosphogluconate dehydrogenase C-terminal domain-like"/>
    <property type="match status" value="1"/>
</dbReference>
<evidence type="ECO:0000256" key="8">
    <source>
        <dbReference type="ARBA" id="ARBA00053241"/>
    </source>
</evidence>
<feature type="binding site" evidence="12">
    <location>
        <position position="30"/>
    </location>
    <ligand>
        <name>NAD(+)</name>
        <dbReference type="ChEBI" id="CHEBI:57540"/>
    </ligand>
</feature>
<feature type="active site" description="Nucleophile" evidence="10">
    <location>
        <position position="266"/>
    </location>
</feature>
<dbReference type="Pfam" id="PF03721">
    <property type="entry name" value="UDPG_MGDP_dh_N"/>
    <property type="match status" value="1"/>
</dbReference>
<dbReference type="Gene3D" id="1.20.5.100">
    <property type="entry name" value="Cytochrome c1, transmembrane anchor, C-terminal"/>
    <property type="match status" value="1"/>
</dbReference>
<evidence type="ECO:0000313" key="14">
    <source>
        <dbReference type="EMBL" id="ADQ78409.1"/>
    </source>
</evidence>
<feature type="binding site" evidence="11">
    <location>
        <position position="263"/>
    </location>
    <ligand>
        <name>substrate</name>
    </ligand>
</feature>
<dbReference type="PANTHER" id="PTHR43750:SF3">
    <property type="entry name" value="UDP-GLUCOSE 6-DEHYDROGENASE TUAD"/>
    <property type="match status" value="1"/>
</dbReference>
<dbReference type="InterPro" id="IPR017476">
    <property type="entry name" value="UDP-Glc/GDP-Man"/>
</dbReference>
<dbReference type="InterPro" id="IPR036220">
    <property type="entry name" value="UDP-Glc/GDP-Man_DH_C_sf"/>
</dbReference>